<organism evidence="3 4">
    <name type="scientific">Kalanchoe fedtschenkoi</name>
    <name type="common">Lavender scallops</name>
    <name type="synonym">South American air plant</name>
    <dbReference type="NCBI Taxonomy" id="63787"/>
    <lineage>
        <taxon>Eukaryota</taxon>
        <taxon>Viridiplantae</taxon>
        <taxon>Streptophyta</taxon>
        <taxon>Embryophyta</taxon>
        <taxon>Tracheophyta</taxon>
        <taxon>Spermatophyta</taxon>
        <taxon>Magnoliopsida</taxon>
        <taxon>eudicotyledons</taxon>
        <taxon>Gunneridae</taxon>
        <taxon>Pentapetalae</taxon>
        <taxon>Saxifragales</taxon>
        <taxon>Crassulaceae</taxon>
        <taxon>Kalanchoe</taxon>
    </lineage>
</organism>
<dbReference type="PANTHER" id="PTHR46361:SF1">
    <property type="entry name" value="F26K24.21 PROTEIN"/>
    <property type="match status" value="1"/>
</dbReference>
<dbReference type="SUPFAM" id="SSF52833">
    <property type="entry name" value="Thioredoxin-like"/>
    <property type="match status" value="1"/>
</dbReference>
<dbReference type="InterPro" id="IPR002109">
    <property type="entry name" value="Glutaredoxin"/>
</dbReference>
<dbReference type="Gene3D" id="3.40.30.10">
    <property type="entry name" value="Glutaredoxin"/>
    <property type="match status" value="1"/>
</dbReference>
<feature type="region of interest" description="Disordered" evidence="1">
    <location>
        <begin position="15"/>
        <end position="57"/>
    </location>
</feature>
<feature type="domain" description="DEP" evidence="2">
    <location>
        <begin position="296"/>
        <end position="369"/>
    </location>
</feature>
<dbReference type="Pfam" id="PF04784">
    <property type="entry name" value="DUF547"/>
    <property type="match status" value="1"/>
</dbReference>
<dbReference type="Proteomes" id="UP000594263">
    <property type="component" value="Unplaced"/>
</dbReference>
<dbReference type="PANTHER" id="PTHR46361">
    <property type="entry name" value="ELECTRON CARRIER/ PROTEIN DISULFIDE OXIDOREDUCTASE"/>
    <property type="match status" value="1"/>
</dbReference>
<evidence type="ECO:0000259" key="2">
    <source>
        <dbReference type="PROSITE" id="PS50186"/>
    </source>
</evidence>
<dbReference type="InterPro" id="IPR000591">
    <property type="entry name" value="DEP_dom"/>
</dbReference>
<sequence>MSSVESLLKMNRPDVSDFSCVDLDQPKESAQGQIDNAPAAPSQAVESDGEGEVAMAKGGGQSINSVAAGFVHPHAQLPKPEAPRGFIEDGDQINRSVSFTENLSVDVPAIGKFIRETSSNFSTALVKSLSSTFKDNNARYAPNVTEINLSGLKVIVKSNESESESDRAEDSIFSQVKGRISFFSRSNCRDSTAVRTFFREKGLKVVEINIDVFPKREKELIQRTGSSSVPQIFVNEKLLGGLVVLNSLRNSGQFDYRMREMLMRKCPDDAPALPLYGFDDEEEDSKDEMIGIVRILRHRLPIQDRLMKMKIVKNCFAGSELVEVIIHHLNCGRNKAVEIGKIAARKHFIHHIFGENEFEDGNHFYRFLEHEPYIPRCYNFRGSNDSEPNPAITVGQRLAKIMSAIMESYASEDRRHVDYTSISNSEEFRRYVNLVQDLHRVDIQPLSLDEKLAFFLNLYNMMVIHAVIRIGHPGGLIDRRLFFSDFMYLVGGHSFSLSEIENGILRNNRKPPYSLTRHFSSGDHRLQLALPKVNVLVHFGLCNGTKSSPTVRFFSAQTVQSELRVAAREFFQCGGIEINLAKRTVHLSRIIKWFSADFGSDKEILKWILNFLDASKAGLLTHLMNDGESVRISYQNYDWSPNS</sequence>
<dbReference type="InterPro" id="IPR036388">
    <property type="entry name" value="WH-like_DNA-bd_sf"/>
</dbReference>
<dbReference type="GO" id="GO:0035556">
    <property type="term" value="P:intracellular signal transduction"/>
    <property type="evidence" value="ECO:0007669"/>
    <property type="project" value="InterPro"/>
</dbReference>
<evidence type="ECO:0000313" key="3">
    <source>
        <dbReference type="EnsemblPlants" id="Kaladp0045s0133.1.v1.1"/>
    </source>
</evidence>
<dbReference type="SMART" id="SM00049">
    <property type="entry name" value="DEP"/>
    <property type="match status" value="1"/>
</dbReference>
<dbReference type="AlphaFoldDB" id="A0A7N0TU66"/>
<dbReference type="InterPro" id="IPR036249">
    <property type="entry name" value="Thioredoxin-like_sf"/>
</dbReference>
<dbReference type="Pfam" id="PF00610">
    <property type="entry name" value="DEP"/>
    <property type="match status" value="1"/>
</dbReference>
<dbReference type="Gene3D" id="1.10.10.10">
    <property type="entry name" value="Winged helix-like DNA-binding domain superfamily/Winged helix DNA-binding domain"/>
    <property type="match status" value="1"/>
</dbReference>
<reference evidence="3" key="1">
    <citation type="submission" date="2021-01" db="UniProtKB">
        <authorList>
            <consortium name="EnsemblPlants"/>
        </authorList>
    </citation>
    <scope>IDENTIFICATION</scope>
</reference>
<dbReference type="SUPFAM" id="SSF46785">
    <property type="entry name" value="Winged helix' DNA-binding domain"/>
    <property type="match status" value="1"/>
</dbReference>
<evidence type="ECO:0000256" key="1">
    <source>
        <dbReference type="SAM" id="MobiDB-lite"/>
    </source>
</evidence>
<proteinExistence type="predicted"/>
<protein>
    <recommendedName>
        <fullName evidence="2">DEP domain-containing protein</fullName>
    </recommendedName>
</protein>
<dbReference type="Pfam" id="PF00462">
    <property type="entry name" value="Glutaredoxin"/>
    <property type="match status" value="1"/>
</dbReference>
<name>A0A7N0TU66_KALFE</name>
<dbReference type="PROSITE" id="PS51354">
    <property type="entry name" value="GLUTAREDOXIN_2"/>
    <property type="match status" value="1"/>
</dbReference>
<dbReference type="OMA" id="MPLAPPH"/>
<dbReference type="CDD" id="cd04371">
    <property type="entry name" value="DEP"/>
    <property type="match status" value="1"/>
</dbReference>
<dbReference type="InterPro" id="IPR036390">
    <property type="entry name" value="WH_DNA-bd_sf"/>
</dbReference>
<dbReference type="PROSITE" id="PS50186">
    <property type="entry name" value="DEP"/>
    <property type="match status" value="1"/>
</dbReference>
<keyword evidence="4" id="KW-1185">Reference proteome</keyword>
<dbReference type="Gramene" id="Kaladp0045s0133.1.v1.1">
    <property type="protein sequence ID" value="Kaladp0045s0133.1.v1.1"/>
    <property type="gene ID" value="Kaladp0045s0133.v1.1"/>
</dbReference>
<accession>A0A7N0TU66</accession>
<evidence type="ECO:0000313" key="4">
    <source>
        <dbReference type="Proteomes" id="UP000594263"/>
    </source>
</evidence>
<dbReference type="EnsemblPlants" id="Kaladp0045s0133.1.v1.1">
    <property type="protein sequence ID" value="Kaladp0045s0133.1.v1.1"/>
    <property type="gene ID" value="Kaladp0045s0133.v1.1"/>
</dbReference>
<dbReference type="InterPro" id="IPR006869">
    <property type="entry name" value="DUF547"/>
</dbReference>